<dbReference type="InterPro" id="IPR010559">
    <property type="entry name" value="Sig_transdc_His_kin_internal"/>
</dbReference>
<organism evidence="3 4">
    <name type="scientific">Tenacibaculum singaporense</name>
    <dbReference type="NCBI Taxonomy" id="2358479"/>
    <lineage>
        <taxon>Bacteria</taxon>
        <taxon>Pseudomonadati</taxon>
        <taxon>Bacteroidota</taxon>
        <taxon>Flavobacteriia</taxon>
        <taxon>Flavobacteriales</taxon>
        <taxon>Flavobacteriaceae</taxon>
        <taxon>Tenacibaculum</taxon>
    </lineage>
</organism>
<feature type="transmembrane region" description="Helical" evidence="1">
    <location>
        <begin position="12"/>
        <end position="34"/>
    </location>
</feature>
<sequence>MSFLKKHSAEILIHLLFWALFIFISLFVFTQYYWTENPFLQYFFILIIIVYTNNQLLLPLFVKKKWYVLYGIAFIFISVLATQLYCNVFARCGCSIMKCLSDYLWQTLVPLLFFSFIWMLFKFLDGQEKLAQTTQERTEMELKFLKSQINPHVLLNNLNTIYAYSIDKPNETPNLILKLSENLKHVLYETISEKVSLEKELLFIQNYIDFQKIRTEGVKEIDYHYKTDSNQYQIAPLLLITIIENAFKHSIAHSKIDVSINVTNHQLHLISSNQFNINTNKNTKAIGLENLKKRLLLIYPDNHSLYIYQKGDVFTVELKIDQL</sequence>
<dbReference type="EMBL" id="CP032548">
    <property type="protein sequence ID" value="AZJ34534.1"/>
    <property type="molecule type" value="Genomic_DNA"/>
</dbReference>
<feature type="transmembrane region" description="Helical" evidence="1">
    <location>
        <begin position="40"/>
        <end position="61"/>
    </location>
</feature>
<dbReference type="RefSeq" id="WP_125069159.1">
    <property type="nucleotide sequence ID" value="NZ_CP032548.1"/>
</dbReference>
<evidence type="ECO:0000313" key="4">
    <source>
        <dbReference type="Proteomes" id="UP000274593"/>
    </source>
</evidence>
<keyword evidence="3" id="KW-0808">Transferase</keyword>
<accession>A0A3S8R3W3</accession>
<dbReference type="Pfam" id="PF06580">
    <property type="entry name" value="His_kinase"/>
    <property type="match status" value="1"/>
</dbReference>
<keyword evidence="1" id="KW-0812">Transmembrane</keyword>
<keyword evidence="3" id="KW-0418">Kinase</keyword>
<feature type="transmembrane region" description="Helical" evidence="1">
    <location>
        <begin position="68"/>
        <end position="91"/>
    </location>
</feature>
<dbReference type="AlphaFoldDB" id="A0A3S8R3W3"/>
<keyword evidence="1" id="KW-0472">Membrane</keyword>
<feature type="transmembrane region" description="Helical" evidence="1">
    <location>
        <begin position="103"/>
        <end position="121"/>
    </location>
</feature>
<keyword evidence="1" id="KW-1133">Transmembrane helix</keyword>
<dbReference type="PANTHER" id="PTHR34220:SF7">
    <property type="entry name" value="SENSOR HISTIDINE KINASE YPDA"/>
    <property type="match status" value="1"/>
</dbReference>
<dbReference type="Proteomes" id="UP000274593">
    <property type="component" value="Chromosome"/>
</dbReference>
<name>A0A3S8R3W3_9FLAO</name>
<reference evidence="3 4" key="1">
    <citation type="submission" date="2018-09" db="EMBL/GenBank/DDBJ databases">
        <title>Insights into the microbiota of Asian seabass (Lates calcarifer) with tenacibaculosis symptoms and description of sp. nov. Tenacibaculum singaporense.</title>
        <authorList>
            <person name="Miyake S."/>
            <person name="Soh M."/>
            <person name="Azman M.N."/>
            <person name="Ngoh S.Y."/>
            <person name="Orban L."/>
        </authorList>
    </citation>
    <scope>NUCLEOTIDE SEQUENCE [LARGE SCALE GENOMIC DNA]</scope>
    <source>
        <strain evidence="3 4">DSM 106434</strain>
    </source>
</reference>
<feature type="domain" description="Signal transduction histidine kinase internal region" evidence="2">
    <location>
        <begin position="140"/>
        <end position="216"/>
    </location>
</feature>
<evidence type="ECO:0000259" key="2">
    <source>
        <dbReference type="Pfam" id="PF06580"/>
    </source>
</evidence>
<dbReference type="GO" id="GO:0016020">
    <property type="term" value="C:membrane"/>
    <property type="evidence" value="ECO:0007669"/>
    <property type="project" value="InterPro"/>
</dbReference>
<evidence type="ECO:0000256" key="1">
    <source>
        <dbReference type="SAM" id="Phobius"/>
    </source>
</evidence>
<keyword evidence="4" id="KW-1185">Reference proteome</keyword>
<dbReference type="InterPro" id="IPR036890">
    <property type="entry name" value="HATPase_C_sf"/>
</dbReference>
<dbReference type="PANTHER" id="PTHR34220">
    <property type="entry name" value="SENSOR HISTIDINE KINASE YPDA"/>
    <property type="match status" value="1"/>
</dbReference>
<dbReference type="InterPro" id="IPR050640">
    <property type="entry name" value="Bact_2-comp_sensor_kinase"/>
</dbReference>
<dbReference type="Gene3D" id="3.30.565.10">
    <property type="entry name" value="Histidine kinase-like ATPase, C-terminal domain"/>
    <property type="match status" value="1"/>
</dbReference>
<proteinExistence type="predicted"/>
<gene>
    <name evidence="3" type="ORF">D6T69_02910</name>
</gene>
<dbReference type="GO" id="GO:0000155">
    <property type="term" value="F:phosphorelay sensor kinase activity"/>
    <property type="evidence" value="ECO:0007669"/>
    <property type="project" value="InterPro"/>
</dbReference>
<evidence type="ECO:0000313" key="3">
    <source>
        <dbReference type="EMBL" id="AZJ34534.1"/>
    </source>
</evidence>
<dbReference type="KEGG" id="tsig:D6T69_02910"/>
<protein>
    <submittedName>
        <fullName evidence="3">Histidine kinase</fullName>
    </submittedName>
</protein>